<name>A0A4Y2BLF4_ARAVE</name>
<protein>
    <submittedName>
        <fullName evidence="1">Uncharacterized protein</fullName>
    </submittedName>
</protein>
<evidence type="ECO:0000313" key="2">
    <source>
        <dbReference type="Proteomes" id="UP000499080"/>
    </source>
</evidence>
<dbReference type="AlphaFoldDB" id="A0A4Y2BLF4"/>
<dbReference type="Proteomes" id="UP000499080">
    <property type="component" value="Unassembled WGS sequence"/>
</dbReference>
<accession>A0A4Y2BLF4</accession>
<dbReference type="EMBL" id="BGPR01000089">
    <property type="protein sequence ID" value="GBL92783.1"/>
    <property type="molecule type" value="Genomic_DNA"/>
</dbReference>
<sequence length="105" mass="11577">MDPAARGRLKEGLTKLRLECDSGTFSGEVSPPQNRSFDVNGLGFSAKRYALSHRWMTSSAAYSASKDRNSGLEVNNFLADASQMYLIGCFSILAFMCLEFEDAFC</sequence>
<keyword evidence="2" id="KW-1185">Reference proteome</keyword>
<gene>
    <name evidence="1" type="ORF">AVEN_4497_1</name>
</gene>
<evidence type="ECO:0000313" key="1">
    <source>
        <dbReference type="EMBL" id="GBL92783.1"/>
    </source>
</evidence>
<comment type="caution">
    <text evidence="1">The sequence shown here is derived from an EMBL/GenBank/DDBJ whole genome shotgun (WGS) entry which is preliminary data.</text>
</comment>
<proteinExistence type="predicted"/>
<organism evidence="1 2">
    <name type="scientific">Araneus ventricosus</name>
    <name type="common">Orbweaver spider</name>
    <name type="synonym">Epeira ventricosa</name>
    <dbReference type="NCBI Taxonomy" id="182803"/>
    <lineage>
        <taxon>Eukaryota</taxon>
        <taxon>Metazoa</taxon>
        <taxon>Ecdysozoa</taxon>
        <taxon>Arthropoda</taxon>
        <taxon>Chelicerata</taxon>
        <taxon>Arachnida</taxon>
        <taxon>Araneae</taxon>
        <taxon>Araneomorphae</taxon>
        <taxon>Entelegynae</taxon>
        <taxon>Araneoidea</taxon>
        <taxon>Araneidae</taxon>
        <taxon>Araneus</taxon>
    </lineage>
</organism>
<reference evidence="1 2" key="1">
    <citation type="journal article" date="2019" name="Sci. Rep.">
        <title>Orb-weaving spider Araneus ventricosus genome elucidates the spidroin gene catalogue.</title>
        <authorList>
            <person name="Kono N."/>
            <person name="Nakamura H."/>
            <person name="Ohtoshi R."/>
            <person name="Moran D.A.P."/>
            <person name="Shinohara A."/>
            <person name="Yoshida Y."/>
            <person name="Fujiwara M."/>
            <person name="Mori M."/>
            <person name="Tomita M."/>
            <person name="Arakawa K."/>
        </authorList>
    </citation>
    <scope>NUCLEOTIDE SEQUENCE [LARGE SCALE GENOMIC DNA]</scope>
</reference>